<sequence>MEAAYEILVRWVGGSLSRYGIFRYCMDVECRNCVVGLQESKKNETAHFPNGGDPQSHLAKWVGLESQRGRGNKKVRQPARNLIEWLGFVAPVWMDTQS</sequence>
<gene>
    <name evidence="1" type="ORF">MGG_17056</name>
</gene>
<organism evidence="1 2">
    <name type="scientific">Pyricularia oryzae (strain 70-15 / ATCC MYA-4617 / FGSC 8958)</name>
    <name type="common">Rice blast fungus</name>
    <name type="synonym">Magnaporthe oryzae</name>
    <dbReference type="NCBI Taxonomy" id="242507"/>
    <lineage>
        <taxon>Eukaryota</taxon>
        <taxon>Fungi</taxon>
        <taxon>Dikarya</taxon>
        <taxon>Ascomycota</taxon>
        <taxon>Pezizomycotina</taxon>
        <taxon>Sordariomycetes</taxon>
        <taxon>Sordariomycetidae</taxon>
        <taxon>Magnaporthales</taxon>
        <taxon>Pyriculariaceae</taxon>
        <taxon>Pyricularia</taxon>
    </lineage>
</organism>
<name>G4N733_PYRO7</name>
<dbReference type="KEGG" id="mgr:MGG_17056"/>
<dbReference type="RefSeq" id="XP_003716265.1">
    <property type="nucleotide sequence ID" value="XM_003716217.1"/>
</dbReference>
<reference evidence="1 2" key="1">
    <citation type="journal article" date="2005" name="Nature">
        <title>The genome sequence of the rice blast fungus Magnaporthe grisea.</title>
        <authorList>
            <person name="Dean R.A."/>
            <person name="Talbot N.J."/>
            <person name="Ebbole D.J."/>
            <person name="Farman M.L."/>
            <person name="Mitchell T.K."/>
            <person name="Orbach M.J."/>
            <person name="Thon M."/>
            <person name="Kulkarni R."/>
            <person name="Xu J.R."/>
            <person name="Pan H."/>
            <person name="Read N.D."/>
            <person name="Lee Y.H."/>
            <person name="Carbone I."/>
            <person name="Brown D."/>
            <person name="Oh Y.Y."/>
            <person name="Donofrio N."/>
            <person name="Jeong J.S."/>
            <person name="Soanes D.M."/>
            <person name="Djonovic S."/>
            <person name="Kolomiets E."/>
            <person name="Rehmeyer C."/>
            <person name="Li W."/>
            <person name="Harding M."/>
            <person name="Kim S."/>
            <person name="Lebrun M.H."/>
            <person name="Bohnert H."/>
            <person name="Coughlan S."/>
            <person name="Butler J."/>
            <person name="Calvo S."/>
            <person name="Ma L.J."/>
            <person name="Nicol R."/>
            <person name="Purcell S."/>
            <person name="Nusbaum C."/>
            <person name="Galagan J.E."/>
            <person name="Birren B.W."/>
        </authorList>
    </citation>
    <scope>NUCLEOTIDE SEQUENCE [LARGE SCALE GENOMIC DNA]</scope>
    <source>
        <strain evidence="2">70-15 / ATCC MYA-4617 / FGSC 8958</strain>
    </source>
</reference>
<dbReference type="GeneID" id="12984388"/>
<proteinExistence type="predicted"/>
<protein>
    <submittedName>
        <fullName evidence="1">Uncharacterized protein</fullName>
    </submittedName>
</protein>
<evidence type="ECO:0000313" key="1">
    <source>
        <dbReference type="EMBL" id="EHA49946.1"/>
    </source>
</evidence>
<dbReference type="OrthoDB" id="10404218at2759"/>
<dbReference type="AlphaFoldDB" id="G4N733"/>
<dbReference type="HOGENOM" id="CLU_2334008_0_0_1"/>
<dbReference type="InParanoid" id="G4N733"/>
<evidence type="ECO:0000313" key="2">
    <source>
        <dbReference type="Proteomes" id="UP000009058"/>
    </source>
</evidence>
<dbReference type="Proteomes" id="UP000009058">
    <property type="component" value="Chromosome 4"/>
</dbReference>
<reference key="2">
    <citation type="submission" date="2011-05" db="EMBL/GenBank/DDBJ databases">
        <title>The Genome Sequence of Magnaporthe oryzae 70-15.</title>
        <authorList>
            <consortium name="The Broad Institute Genome Sequencing Platform"/>
            <person name="Ma L.-J."/>
            <person name="Dead R."/>
            <person name="Young S.K."/>
            <person name="Zeng Q."/>
            <person name="Gargeya S."/>
            <person name="Fitzgerald M."/>
            <person name="Haas B."/>
            <person name="Abouelleil A."/>
            <person name="Alvarado L."/>
            <person name="Arachchi H.M."/>
            <person name="Berlin A."/>
            <person name="Brown A."/>
            <person name="Chapman S.B."/>
            <person name="Chen Z."/>
            <person name="Dunbar C."/>
            <person name="Freedman E."/>
            <person name="Gearin G."/>
            <person name="Gellesch M."/>
            <person name="Goldberg J."/>
            <person name="Griggs A."/>
            <person name="Gujja S."/>
            <person name="Heiman D."/>
            <person name="Howarth C."/>
            <person name="Larson L."/>
            <person name="Lui A."/>
            <person name="MacDonald P.J.P."/>
            <person name="Mehta T."/>
            <person name="Montmayeur A."/>
            <person name="Murphy C."/>
            <person name="Neiman D."/>
            <person name="Pearson M."/>
            <person name="Priest M."/>
            <person name="Roberts A."/>
            <person name="Saif S."/>
            <person name="Shea T."/>
            <person name="Shenoy N."/>
            <person name="Sisk P."/>
            <person name="Stolte C."/>
            <person name="Sykes S."/>
            <person name="Yandava C."/>
            <person name="Wortman J."/>
            <person name="Nusbaum C."/>
            <person name="Birren B."/>
        </authorList>
    </citation>
    <scope>NUCLEOTIDE SEQUENCE</scope>
    <source>
        <strain>70-15</strain>
    </source>
</reference>
<keyword evidence="2" id="KW-1185">Reference proteome</keyword>
<accession>G4N733</accession>
<dbReference type="EMBL" id="CM001234">
    <property type="protein sequence ID" value="EHA49946.1"/>
    <property type="molecule type" value="Genomic_DNA"/>
</dbReference>
<dbReference type="VEuPathDB" id="FungiDB:MGG_17056"/>